<proteinExistence type="predicted"/>
<dbReference type="RefSeq" id="WP_169680359.1">
    <property type="nucleotide sequence ID" value="NZ_JABBNU010000005.1"/>
</dbReference>
<dbReference type="PANTHER" id="PTHR38009:SF1">
    <property type="entry name" value="CONSERVED HYPOTHETICAL PHAGE TAIL PROTEIN"/>
    <property type="match status" value="1"/>
</dbReference>
<comment type="caution">
    <text evidence="1">The sequence shown here is derived from an EMBL/GenBank/DDBJ whole genome shotgun (WGS) entry which is preliminary data.</text>
</comment>
<dbReference type="NCBIfam" id="TIGR02241">
    <property type="entry name" value="conserved hypothetical phage tail region protein"/>
    <property type="match status" value="1"/>
</dbReference>
<dbReference type="Pfam" id="PF06841">
    <property type="entry name" value="Phage_T4_gp19"/>
    <property type="match status" value="1"/>
</dbReference>
<keyword evidence="2" id="KW-1185">Reference proteome</keyword>
<dbReference type="EMBL" id="JABBNU010000005">
    <property type="protein sequence ID" value="NMM48475.1"/>
    <property type="molecule type" value="Genomic_DNA"/>
</dbReference>
<evidence type="ECO:0000313" key="2">
    <source>
        <dbReference type="Proteomes" id="UP000559010"/>
    </source>
</evidence>
<dbReference type="PANTHER" id="PTHR38009">
    <property type="entry name" value="CONSERVED HYPOTHETICAL PHAGE TAIL PROTEIN"/>
    <property type="match status" value="1"/>
</dbReference>
<reference evidence="1 2" key="1">
    <citation type="submission" date="2020-04" db="EMBL/GenBank/DDBJ databases">
        <title>Flammeovirgaceae bacterium KN852 isolated from deep sea.</title>
        <authorList>
            <person name="Zhang D.-C."/>
        </authorList>
    </citation>
    <scope>NUCLEOTIDE SEQUENCE [LARGE SCALE GENOMIC DNA]</scope>
    <source>
        <strain evidence="1 2">KN852</strain>
    </source>
</reference>
<dbReference type="GO" id="GO:0005198">
    <property type="term" value="F:structural molecule activity"/>
    <property type="evidence" value="ECO:0007669"/>
    <property type="project" value="InterPro"/>
</dbReference>
<dbReference type="AlphaFoldDB" id="A0A848IYW9"/>
<protein>
    <submittedName>
        <fullName evidence="1">Phage tail protein</fullName>
    </submittedName>
</protein>
<dbReference type="InterPro" id="IPR010667">
    <property type="entry name" value="Phage_T4_Gp19"/>
</dbReference>
<organism evidence="1 2">
    <name type="scientific">Marinigracilibium pacificum</name>
    <dbReference type="NCBI Taxonomy" id="2729599"/>
    <lineage>
        <taxon>Bacteria</taxon>
        <taxon>Pseudomonadati</taxon>
        <taxon>Bacteroidota</taxon>
        <taxon>Cytophagia</taxon>
        <taxon>Cytophagales</taxon>
        <taxon>Flammeovirgaceae</taxon>
        <taxon>Marinigracilibium</taxon>
    </lineage>
</organism>
<evidence type="ECO:0000313" key="1">
    <source>
        <dbReference type="EMBL" id="NMM48475.1"/>
    </source>
</evidence>
<name>A0A848IYW9_9BACT</name>
<gene>
    <name evidence="1" type="ORF">HH304_08695</name>
</gene>
<sequence>MADINYPIPGFRFAVYLSKQSGSTAGESRKYDNSFMEVSGISVEMPTEEFQEGGENRFIHRLPQPLKYPNLVLKRGKCATSSSFVDWCKETFEVGFASGIKPKDITVMLLGEDQEPLLSWTFFNAYPVKWSVSGMKSQGNELSVESIELAYQRYEESLT</sequence>
<accession>A0A848IYW9</accession>
<dbReference type="InterPro" id="IPR011747">
    <property type="entry name" value="CHP02241"/>
</dbReference>
<dbReference type="Proteomes" id="UP000559010">
    <property type="component" value="Unassembled WGS sequence"/>
</dbReference>